<feature type="region of interest" description="Disordered" evidence="2">
    <location>
        <begin position="869"/>
        <end position="981"/>
    </location>
</feature>
<feature type="compositionally biased region" description="Basic residues" evidence="2">
    <location>
        <begin position="897"/>
        <end position="964"/>
    </location>
</feature>
<dbReference type="InterPro" id="IPR011333">
    <property type="entry name" value="SKP1/BTB/POZ_sf"/>
</dbReference>
<feature type="compositionally biased region" description="Acidic residues" evidence="2">
    <location>
        <begin position="457"/>
        <end position="470"/>
    </location>
</feature>
<feature type="compositionally biased region" description="Basic and acidic residues" evidence="2">
    <location>
        <begin position="94"/>
        <end position="138"/>
    </location>
</feature>
<proteinExistence type="predicted"/>
<feature type="compositionally biased region" description="Basic residues" evidence="2">
    <location>
        <begin position="869"/>
        <end position="888"/>
    </location>
</feature>
<dbReference type="PANTHER" id="PTHR46965">
    <property type="entry name" value="BTB/POZ DOMAIN-CONTAINING PROTEIN 19"/>
    <property type="match status" value="1"/>
</dbReference>
<dbReference type="Pfam" id="PF00651">
    <property type="entry name" value="BTB"/>
    <property type="match status" value="1"/>
</dbReference>
<accession>A0ABQ8XHQ6</accession>
<dbReference type="Proteomes" id="UP001150062">
    <property type="component" value="Unassembled WGS sequence"/>
</dbReference>
<name>A0ABQ8XHQ6_9EUKA</name>
<sequence>MFDMETNPISEDIRKLINSPEIADVNFVIGPTKCHMYGHQILLSLNSQFFLRLFYRINSNLKIQNNKEVCLKLNKQKESQKINNLKRSTTNPIRIEKEKKIDFKKNKENGMKIEQKGEKEKENENEMQRKQSKEKSNHSFDQPIGVSSKPLEKVEKNKVKSNQENEKTQGKAEKEKEKRKEKEKTETNKKKEKEKEKEKITEKVNAKKLAQEMLKIIIPDIAEKAFKLFLDFFYTKKVILTKKDVWSVLVCSLRFQVPELKQTCVTFLLSTLTLSTIFKDLEKAIKHNLFFLIPALTSFIETRSEELFQIMGCLNELCNETIYKILTLSRLRINGIELFRRLSERGKYLCVTNGLTISPINIRKSLNNLLNAVKLETLSSDELIEVIRSNLIGKEIIRKKVLNNNHLNGKKLDMNIINYLNNEDSQNNGLIFFNYSKRNNTLLSKRTKYQYENTDGNGDDEDDEDDDDYDYSYSANNENIAINDDNESEIEKDFGDLKDDERGKQIEPDRKMGIEQGKEIKEEIDQEIKKEIENEKKTKELEEENKSQNKIEMSHLNVYEYKEQLQIKIHDKQYQVALLTNDINIRWVNDVKGSICGKSGKIYVKVFDIKNYLPNINQLSQFDLIFHYCNNNYQDANKIGDLLYDCLEKGIPCVVSTCFFATEDRKRQIGGKFSKIKELKDLCGIYQDSGEDSFESESESEYNDGDDDIDNNNKHSQYGIKIKKEQNYDQEQKDDKKDDDDYDDDDDDDDDDKIECAFKLSKIGKRLLPKHKILSSIRSFIGGKKSYRTKGINEIGKTIAQWADKSFLISIIKVTKDKVPLVLMNFFPVSQNVFTRTSDKFSDNDFNGCFHQGGRAIINNTIKYLIKKKKLKRKKISKEKRKGRKLKRGVREGDERRKRKRSRKRKRDKGTGKRRRTGEKRHREERRRMRKKRKEREVKRRRGERRERRRRRRKRRRKRSKHDQKSKINANNIKLKQNNDN</sequence>
<protein>
    <submittedName>
        <fullName evidence="4">Btb (Poz) domain-containing 2a-related</fullName>
    </submittedName>
</protein>
<feature type="domain" description="BTB" evidence="3">
    <location>
        <begin position="23"/>
        <end position="272"/>
    </location>
</feature>
<keyword evidence="1" id="KW-0175">Coiled coil</keyword>
<dbReference type="Gene3D" id="3.30.710.10">
    <property type="entry name" value="Potassium Channel Kv1.1, Chain A"/>
    <property type="match status" value="1"/>
</dbReference>
<feature type="compositionally biased region" description="Basic and acidic residues" evidence="2">
    <location>
        <begin position="150"/>
        <end position="200"/>
    </location>
</feature>
<gene>
    <name evidence="4" type="ORF">M0813_05556</name>
</gene>
<evidence type="ECO:0000313" key="4">
    <source>
        <dbReference type="EMBL" id="KAJ6231825.1"/>
    </source>
</evidence>
<dbReference type="SUPFAM" id="SSF54695">
    <property type="entry name" value="POZ domain"/>
    <property type="match status" value="1"/>
</dbReference>
<dbReference type="SMART" id="SM00225">
    <property type="entry name" value="BTB"/>
    <property type="match status" value="1"/>
</dbReference>
<keyword evidence="5" id="KW-1185">Reference proteome</keyword>
<feature type="compositionally biased region" description="Acidic residues" evidence="2">
    <location>
        <begin position="689"/>
        <end position="710"/>
    </location>
</feature>
<evidence type="ECO:0000256" key="1">
    <source>
        <dbReference type="SAM" id="Coils"/>
    </source>
</evidence>
<evidence type="ECO:0000259" key="3">
    <source>
        <dbReference type="SMART" id="SM00225"/>
    </source>
</evidence>
<feature type="region of interest" description="Disordered" evidence="2">
    <location>
        <begin position="451"/>
        <end position="479"/>
    </location>
</feature>
<organism evidence="4 5">
    <name type="scientific">Anaeramoeba flamelloides</name>
    <dbReference type="NCBI Taxonomy" id="1746091"/>
    <lineage>
        <taxon>Eukaryota</taxon>
        <taxon>Metamonada</taxon>
        <taxon>Anaeramoebidae</taxon>
        <taxon>Anaeramoeba</taxon>
    </lineage>
</organism>
<feature type="compositionally biased region" description="Acidic residues" evidence="2">
    <location>
        <begin position="737"/>
        <end position="749"/>
    </location>
</feature>
<feature type="region of interest" description="Disordered" evidence="2">
    <location>
        <begin position="689"/>
        <end position="749"/>
    </location>
</feature>
<feature type="coiled-coil region" evidence="1">
    <location>
        <begin position="514"/>
        <end position="549"/>
    </location>
</feature>
<reference evidence="4" key="1">
    <citation type="submission" date="2022-08" db="EMBL/GenBank/DDBJ databases">
        <title>Novel sulfate-reducing endosymbionts in the free-living metamonad Anaeramoeba.</title>
        <authorList>
            <person name="Jerlstrom-Hultqvist J."/>
            <person name="Cepicka I."/>
            <person name="Gallot-Lavallee L."/>
            <person name="Salas-Leiva D."/>
            <person name="Curtis B.A."/>
            <person name="Zahonova K."/>
            <person name="Pipaliya S."/>
            <person name="Dacks J."/>
            <person name="Roger A.J."/>
        </authorList>
    </citation>
    <scope>NUCLEOTIDE SEQUENCE</scope>
    <source>
        <strain evidence="4">Schooner1</strain>
    </source>
</reference>
<feature type="compositionally biased region" description="Polar residues" evidence="2">
    <location>
        <begin position="967"/>
        <end position="981"/>
    </location>
</feature>
<evidence type="ECO:0000313" key="5">
    <source>
        <dbReference type="Proteomes" id="UP001150062"/>
    </source>
</evidence>
<feature type="region of interest" description="Disordered" evidence="2">
    <location>
        <begin position="82"/>
        <end position="200"/>
    </location>
</feature>
<feature type="compositionally biased region" description="Basic and acidic residues" evidence="2">
    <location>
        <begin position="722"/>
        <end position="736"/>
    </location>
</feature>
<dbReference type="EMBL" id="JAOAOG010000298">
    <property type="protein sequence ID" value="KAJ6231825.1"/>
    <property type="molecule type" value="Genomic_DNA"/>
</dbReference>
<comment type="caution">
    <text evidence="4">The sequence shown here is derived from an EMBL/GenBank/DDBJ whole genome shotgun (WGS) entry which is preliminary data.</text>
</comment>
<dbReference type="InterPro" id="IPR000210">
    <property type="entry name" value="BTB/POZ_dom"/>
</dbReference>
<dbReference type="InterPro" id="IPR042846">
    <property type="entry name" value="BTBD19"/>
</dbReference>
<feature type="compositionally biased region" description="Polar residues" evidence="2">
    <location>
        <begin position="82"/>
        <end position="92"/>
    </location>
</feature>
<dbReference type="PANTHER" id="PTHR46965:SF1">
    <property type="entry name" value="BTB_POZ DOMAIN-CONTAINING PROTEIN 19"/>
    <property type="match status" value="1"/>
</dbReference>
<evidence type="ECO:0000256" key="2">
    <source>
        <dbReference type="SAM" id="MobiDB-lite"/>
    </source>
</evidence>